<dbReference type="Pfam" id="PF02080">
    <property type="entry name" value="TrkA_C"/>
    <property type="match status" value="2"/>
</dbReference>
<feature type="domain" description="RCK C-terminal" evidence="9">
    <location>
        <begin position="296"/>
        <end position="377"/>
    </location>
</feature>
<feature type="transmembrane region" description="Helical" evidence="8">
    <location>
        <begin position="412"/>
        <end position="430"/>
    </location>
</feature>
<dbReference type="PANTHER" id="PTHR30445">
    <property type="entry name" value="K(+)_H(+) ANTIPORTER SUBUNIT KHTT"/>
    <property type="match status" value="1"/>
</dbReference>
<proteinExistence type="inferred from homology"/>
<keyword evidence="6 8" id="KW-1133">Transmembrane helix</keyword>
<evidence type="ECO:0000256" key="6">
    <source>
        <dbReference type="ARBA" id="ARBA00022989"/>
    </source>
</evidence>
<keyword evidence="4" id="KW-1003">Cell membrane</keyword>
<name>A0A6M4GUW0_9PROT</name>
<keyword evidence="3" id="KW-0813">Transport</keyword>
<dbReference type="InterPro" id="IPR022457">
    <property type="entry name" value="Asp_Ala_antiprt"/>
</dbReference>
<dbReference type="InterPro" id="IPR006037">
    <property type="entry name" value="RCK_C"/>
</dbReference>
<dbReference type="RefSeq" id="WP_171091643.1">
    <property type="nucleotide sequence ID" value="NZ_CP053069.1"/>
</dbReference>
<sequence length="565" mass="60014">MHWLLPYFEKNPELAVFLAIGVGYWIGKWKVKGVGFGPVTGSLLAGLLIGSVVHVPVSDTAKSLLFLLFMYGIGYSAGPGFIRGIRDGGWRWVVLGIVIPVTGLLTAYTMAKVLNLEMGYAAGMMSGGLTESPVIGTASEAIRSLPISDDEKNRLVSQIPIADALTYIFGTFGVIFFCSYIGPWLLRIDLKAEALKVEKELGFEREKAGVASAWHMFELRAYRIEPGSPVVGTTVAQAETRADRVRIFIERVRRDGKILEVRPDLVLAAGDVVAVIGPQQALLEVVEAHATEVFDRELLDVPSATYDIVITNKSVSGRTIAQIRADTDAARGVFLKAIRRGSENIPIAPGTTIHLGDQLTVYGLEPAVKQVCGRVGTVLQLGHGTDYVALGLAICFGALIGTVLSFPVGGLHIALGSSVATLILGLAMGYRNFVRPTFAILPHDAIEFMKSIGLAAFVAMIGLKAGPVFLQALKEIGLTVFLGGMAVTLVPQLVGLLVGRYLLGLNPLLLLGALAGAQTMTAGLAAVQDRSESPVAVIGYSSTVAFGHILISIGGTALIWMLHAS</sequence>
<dbReference type="EMBL" id="CP053069">
    <property type="protein sequence ID" value="QJR10822.1"/>
    <property type="molecule type" value="Genomic_DNA"/>
</dbReference>
<dbReference type="KEGG" id="uru:DSM104443_01892"/>
<evidence type="ECO:0000256" key="1">
    <source>
        <dbReference type="ARBA" id="ARBA00004651"/>
    </source>
</evidence>
<feature type="transmembrane region" description="Helical" evidence="8">
    <location>
        <begin position="476"/>
        <end position="498"/>
    </location>
</feature>
<gene>
    <name evidence="10" type="primary">aspT_1</name>
    <name evidence="10" type="ORF">DSM104443_01892</name>
</gene>
<feature type="transmembrane region" description="Helical" evidence="8">
    <location>
        <begin position="538"/>
        <end position="562"/>
    </location>
</feature>
<evidence type="ECO:0000256" key="7">
    <source>
        <dbReference type="ARBA" id="ARBA00023136"/>
    </source>
</evidence>
<feature type="domain" description="RCK C-terminal" evidence="9">
    <location>
        <begin position="207"/>
        <end position="291"/>
    </location>
</feature>
<evidence type="ECO:0000256" key="3">
    <source>
        <dbReference type="ARBA" id="ARBA00022448"/>
    </source>
</evidence>
<organism evidence="10 11">
    <name type="scientific">Usitatibacter rugosus</name>
    <dbReference type="NCBI Taxonomy" id="2732067"/>
    <lineage>
        <taxon>Bacteria</taxon>
        <taxon>Pseudomonadati</taxon>
        <taxon>Pseudomonadota</taxon>
        <taxon>Betaproteobacteria</taxon>
        <taxon>Nitrosomonadales</taxon>
        <taxon>Usitatibacteraceae</taxon>
        <taxon>Usitatibacter</taxon>
    </lineage>
</organism>
<dbReference type="GO" id="GO:0008324">
    <property type="term" value="F:monoatomic cation transmembrane transporter activity"/>
    <property type="evidence" value="ECO:0007669"/>
    <property type="project" value="InterPro"/>
</dbReference>
<dbReference type="InterPro" id="IPR036721">
    <property type="entry name" value="RCK_C_sf"/>
</dbReference>
<evidence type="ECO:0000256" key="4">
    <source>
        <dbReference type="ARBA" id="ARBA00022475"/>
    </source>
</evidence>
<protein>
    <submittedName>
        <fullName evidence="10">Aspartate/alanine antiporter</fullName>
    </submittedName>
</protein>
<dbReference type="SUPFAM" id="SSF116726">
    <property type="entry name" value="TrkA C-terminal domain-like"/>
    <property type="match status" value="2"/>
</dbReference>
<dbReference type="InterPro" id="IPR006512">
    <property type="entry name" value="YidE_YbjL"/>
</dbReference>
<feature type="transmembrane region" description="Helical" evidence="8">
    <location>
        <begin position="451"/>
        <end position="470"/>
    </location>
</feature>
<feature type="transmembrane region" description="Helical" evidence="8">
    <location>
        <begin position="505"/>
        <end position="526"/>
    </location>
</feature>
<dbReference type="NCBIfam" id="TIGR03802">
    <property type="entry name" value="Asp_Ala_antiprt"/>
    <property type="match status" value="1"/>
</dbReference>
<dbReference type="Pfam" id="PF06826">
    <property type="entry name" value="Asp-Al_Ex"/>
    <property type="match status" value="2"/>
</dbReference>
<dbReference type="Gene3D" id="3.30.70.1450">
    <property type="entry name" value="Regulator of K+ conductance, C-terminal domain"/>
    <property type="match status" value="2"/>
</dbReference>
<evidence type="ECO:0000256" key="8">
    <source>
        <dbReference type="SAM" id="Phobius"/>
    </source>
</evidence>
<dbReference type="NCBIfam" id="TIGR01625">
    <property type="entry name" value="YidE_YbjL_dupl"/>
    <property type="match status" value="1"/>
</dbReference>
<feature type="transmembrane region" description="Helical" evidence="8">
    <location>
        <begin position="387"/>
        <end position="406"/>
    </location>
</feature>
<dbReference type="Proteomes" id="UP000501534">
    <property type="component" value="Chromosome"/>
</dbReference>
<evidence type="ECO:0000313" key="10">
    <source>
        <dbReference type="EMBL" id="QJR10822.1"/>
    </source>
</evidence>
<feature type="transmembrane region" description="Helical" evidence="8">
    <location>
        <begin position="89"/>
        <end position="111"/>
    </location>
</feature>
<feature type="transmembrane region" description="Helical" evidence="8">
    <location>
        <begin position="63"/>
        <end position="82"/>
    </location>
</feature>
<dbReference type="AlphaFoldDB" id="A0A6M4GUW0"/>
<dbReference type="PROSITE" id="PS51202">
    <property type="entry name" value="RCK_C"/>
    <property type="match status" value="2"/>
</dbReference>
<evidence type="ECO:0000256" key="5">
    <source>
        <dbReference type="ARBA" id="ARBA00022692"/>
    </source>
</evidence>
<dbReference type="PANTHER" id="PTHR30445:SF9">
    <property type="match status" value="1"/>
</dbReference>
<comment type="similarity">
    <text evidence="2">Belongs to the AAE transporter (TC 2.A.81) family.</text>
</comment>
<feature type="transmembrane region" description="Helical" evidence="8">
    <location>
        <begin position="12"/>
        <end position="27"/>
    </location>
</feature>
<dbReference type="GO" id="GO:0005886">
    <property type="term" value="C:plasma membrane"/>
    <property type="evidence" value="ECO:0007669"/>
    <property type="project" value="UniProtKB-SubCell"/>
</dbReference>
<evidence type="ECO:0000256" key="2">
    <source>
        <dbReference type="ARBA" id="ARBA00009854"/>
    </source>
</evidence>
<dbReference type="InterPro" id="IPR050144">
    <property type="entry name" value="AAE_transporter"/>
</dbReference>
<keyword evidence="5 8" id="KW-0812">Transmembrane</keyword>
<feature type="transmembrane region" description="Helical" evidence="8">
    <location>
        <begin position="164"/>
        <end position="186"/>
    </location>
</feature>
<keyword evidence="7 8" id="KW-0472">Membrane</keyword>
<keyword evidence="11" id="KW-1185">Reference proteome</keyword>
<reference evidence="10 11" key="1">
    <citation type="submission" date="2020-04" db="EMBL/GenBank/DDBJ databases">
        <title>Usitatibacter rugosus gen. nov., sp. nov. and Usitatibacter palustris sp. nov., novel members of Usitatibacteraceae fam. nov. within the order Nitrosomonadales isolated from soil.</title>
        <authorList>
            <person name="Huber K.J."/>
            <person name="Neumann-Schaal M."/>
            <person name="Geppert A."/>
            <person name="Luckner M."/>
            <person name="Wanner G."/>
            <person name="Overmann J."/>
        </authorList>
    </citation>
    <scope>NUCLEOTIDE SEQUENCE [LARGE SCALE GENOMIC DNA]</scope>
    <source>
        <strain evidence="10 11">0125_3</strain>
    </source>
</reference>
<accession>A0A6M4GUW0</accession>
<evidence type="ECO:0000259" key="9">
    <source>
        <dbReference type="PROSITE" id="PS51202"/>
    </source>
</evidence>
<evidence type="ECO:0000313" key="11">
    <source>
        <dbReference type="Proteomes" id="UP000501534"/>
    </source>
</evidence>
<dbReference type="GO" id="GO:0006813">
    <property type="term" value="P:potassium ion transport"/>
    <property type="evidence" value="ECO:0007669"/>
    <property type="project" value="InterPro"/>
</dbReference>
<feature type="transmembrane region" description="Helical" evidence="8">
    <location>
        <begin position="34"/>
        <end position="57"/>
    </location>
</feature>
<comment type="subcellular location">
    <subcellularLocation>
        <location evidence="1">Cell membrane</location>
        <topology evidence="1">Multi-pass membrane protein</topology>
    </subcellularLocation>
</comment>